<sequence>MAPIRTIFAFALLAFGIVDAKDKVAFSQYDNEDCDGHPQDGFTNLRLRNGQSDCKDVTARGIKFHKSLRNRWNGWIDDASHGTSKCWANLYEDHGCEGESVSVSLPQQFQQCIPLEELQYSVKFFCREGGWDAVQKEIHLPITSYSIAPDGKAHPSVYTTAINVTVTDYHTKALPTKKPAFHLDPRGEPIHKPIVKPRADYNIRNVWMKHPWTSSDICYHCYTDHEASWDDWRCESSVAGTNRVSCEDKPAPSPETSTHVVTHTTDASIYFTSIDQINEPPVAMMERSEHLPIVMKSPWTEGLVCGQAKWKHMGDDDEKIRIKDDDCDKAAVNIAIDYPHYVVSSATTETRWIYHPSTLPKPTPTDDGAVVTYTTVVLTTYLAEITSTVNAHHGKHRAH</sequence>
<reference evidence="2 3" key="1">
    <citation type="submission" date="2021-02" db="EMBL/GenBank/DDBJ databases">
        <title>Genome assembly of Pseudopithomyces chartarum.</title>
        <authorList>
            <person name="Jauregui R."/>
            <person name="Singh J."/>
            <person name="Voisey C."/>
        </authorList>
    </citation>
    <scope>NUCLEOTIDE SEQUENCE [LARGE SCALE GENOMIC DNA]</scope>
    <source>
        <strain evidence="2 3">AGR01</strain>
    </source>
</reference>
<evidence type="ECO:0000313" key="2">
    <source>
        <dbReference type="EMBL" id="KAK3214178.1"/>
    </source>
</evidence>
<evidence type="ECO:0000313" key="3">
    <source>
        <dbReference type="Proteomes" id="UP001280581"/>
    </source>
</evidence>
<comment type="caution">
    <text evidence="2">The sequence shown here is derived from an EMBL/GenBank/DDBJ whole genome shotgun (WGS) entry which is preliminary data.</text>
</comment>
<dbReference type="EMBL" id="WVTA01000004">
    <property type="protein sequence ID" value="KAK3214178.1"/>
    <property type="molecule type" value="Genomic_DNA"/>
</dbReference>
<feature type="signal peptide" evidence="1">
    <location>
        <begin position="1"/>
        <end position="20"/>
    </location>
</feature>
<name>A0AAN6RIZ6_9PLEO</name>
<protein>
    <submittedName>
        <fullName evidence="2">Uncharacterized protein</fullName>
    </submittedName>
</protein>
<proteinExistence type="predicted"/>
<feature type="chain" id="PRO_5042829085" evidence="1">
    <location>
        <begin position="21"/>
        <end position="399"/>
    </location>
</feature>
<keyword evidence="3" id="KW-1185">Reference proteome</keyword>
<gene>
    <name evidence="2" type="ORF">GRF29_28g2252022</name>
</gene>
<accession>A0AAN6RIZ6</accession>
<organism evidence="2 3">
    <name type="scientific">Pseudopithomyces chartarum</name>
    <dbReference type="NCBI Taxonomy" id="1892770"/>
    <lineage>
        <taxon>Eukaryota</taxon>
        <taxon>Fungi</taxon>
        <taxon>Dikarya</taxon>
        <taxon>Ascomycota</taxon>
        <taxon>Pezizomycotina</taxon>
        <taxon>Dothideomycetes</taxon>
        <taxon>Pleosporomycetidae</taxon>
        <taxon>Pleosporales</taxon>
        <taxon>Massarineae</taxon>
        <taxon>Didymosphaeriaceae</taxon>
        <taxon>Pseudopithomyces</taxon>
    </lineage>
</organism>
<evidence type="ECO:0000256" key="1">
    <source>
        <dbReference type="SAM" id="SignalP"/>
    </source>
</evidence>
<dbReference type="Proteomes" id="UP001280581">
    <property type="component" value="Unassembled WGS sequence"/>
</dbReference>
<keyword evidence="1" id="KW-0732">Signal</keyword>
<dbReference type="AlphaFoldDB" id="A0AAN6RIZ6"/>